<keyword evidence="3" id="KW-1185">Reference proteome</keyword>
<gene>
    <name evidence="2" type="ORF">PHLGIDRAFT_120546</name>
</gene>
<dbReference type="AlphaFoldDB" id="A0A0C3RUE5"/>
<reference evidence="2 3" key="1">
    <citation type="journal article" date="2014" name="PLoS Genet.">
        <title>Analysis of the Phlebiopsis gigantea genome, transcriptome and secretome provides insight into its pioneer colonization strategies of wood.</title>
        <authorList>
            <person name="Hori C."/>
            <person name="Ishida T."/>
            <person name="Igarashi K."/>
            <person name="Samejima M."/>
            <person name="Suzuki H."/>
            <person name="Master E."/>
            <person name="Ferreira P."/>
            <person name="Ruiz-Duenas F.J."/>
            <person name="Held B."/>
            <person name="Canessa P."/>
            <person name="Larrondo L.F."/>
            <person name="Schmoll M."/>
            <person name="Druzhinina I.S."/>
            <person name="Kubicek C.P."/>
            <person name="Gaskell J.A."/>
            <person name="Kersten P."/>
            <person name="St John F."/>
            <person name="Glasner J."/>
            <person name="Sabat G."/>
            <person name="Splinter BonDurant S."/>
            <person name="Syed K."/>
            <person name="Yadav J."/>
            <person name="Mgbeahuruike A.C."/>
            <person name="Kovalchuk A."/>
            <person name="Asiegbu F.O."/>
            <person name="Lackner G."/>
            <person name="Hoffmeister D."/>
            <person name="Rencoret J."/>
            <person name="Gutierrez A."/>
            <person name="Sun H."/>
            <person name="Lindquist E."/>
            <person name="Barry K."/>
            <person name="Riley R."/>
            <person name="Grigoriev I.V."/>
            <person name="Henrissat B."/>
            <person name="Kues U."/>
            <person name="Berka R.M."/>
            <person name="Martinez A.T."/>
            <person name="Covert S.F."/>
            <person name="Blanchette R.A."/>
            <person name="Cullen D."/>
        </authorList>
    </citation>
    <scope>NUCLEOTIDE SEQUENCE [LARGE SCALE GENOMIC DNA]</scope>
    <source>
        <strain evidence="2 3">11061_1 CR5-6</strain>
    </source>
</reference>
<evidence type="ECO:0000313" key="2">
    <source>
        <dbReference type="EMBL" id="KIP04611.1"/>
    </source>
</evidence>
<feature type="chain" id="PRO_5002169101" evidence="1">
    <location>
        <begin position="22"/>
        <end position="238"/>
    </location>
</feature>
<keyword evidence="1" id="KW-0732">Signal</keyword>
<protein>
    <submittedName>
        <fullName evidence="2">Uncharacterized protein</fullName>
    </submittedName>
</protein>
<organism evidence="2 3">
    <name type="scientific">Phlebiopsis gigantea (strain 11061_1 CR5-6)</name>
    <name type="common">White-rot fungus</name>
    <name type="synonym">Peniophora gigantea</name>
    <dbReference type="NCBI Taxonomy" id="745531"/>
    <lineage>
        <taxon>Eukaryota</taxon>
        <taxon>Fungi</taxon>
        <taxon>Dikarya</taxon>
        <taxon>Basidiomycota</taxon>
        <taxon>Agaricomycotina</taxon>
        <taxon>Agaricomycetes</taxon>
        <taxon>Polyporales</taxon>
        <taxon>Phanerochaetaceae</taxon>
        <taxon>Phlebiopsis</taxon>
    </lineage>
</organism>
<sequence>MRYNRLLETILLFAALPAGKPTVIRSVAPTCESNGLCFLQTPIVGTSSVIGIALPEKQDLNAPEMLISLQIGLPYGFSGVSLNENSTQALFISDFPARGQSVEAAEKKLSDPAFLETLSSADFVVQMSKPLPNNTFAPGFGANITLAPDIFFVNTSFFRVVALCKNCSVKGDSAPSIFLDEVSKLTFMNSKVLPQYLNSTTNFAMYFEAGMDHIPFVLDAHSAHFQNYTEMVQAAGLL</sequence>
<proteinExistence type="predicted"/>
<dbReference type="HOGENOM" id="CLU_1166209_0_0_1"/>
<name>A0A0C3RUE5_PHLG1</name>
<dbReference type="Proteomes" id="UP000053257">
    <property type="component" value="Unassembled WGS sequence"/>
</dbReference>
<evidence type="ECO:0000313" key="3">
    <source>
        <dbReference type="Proteomes" id="UP000053257"/>
    </source>
</evidence>
<feature type="signal peptide" evidence="1">
    <location>
        <begin position="1"/>
        <end position="21"/>
    </location>
</feature>
<accession>A0A0C3RUE5</accession>
<evidence type="ECO:0000256" key="1">
    <source>
        <dbReference type="SAM" id="SignalP"/>
    </source>
</evidence>
<dbReference type="OrthoDB" id="10545201at2759"/>
<dbReference type="EMBL" id="KN840568">
    <property type="protein sequence ID" value="KIP04611.1"/>
    <property type="molecule type" value="Genomic_DNA"/>
</dbReference>